<keyword evidence="3 5" id="KW-0479">Metal-binding</keyword>
<evidence type="ECO:0000256" key="3">
    <source>
        <dbReference type="ARBA" id="ARBA00022723"/>
    </source>
</evidence>
<gene>
    <name evidence="7" type="ORF">LV75_005104</name>
</gene>
<keyword evidence="2 5" id="KW-0808">Transferase</keyword>
<feature type="binding site" evidence="5">
    <location>
        <position position="216"/>
    </location>
    <ligand>
        <name>Zn(2+)</name>
        <dbReference type="ChEBI" id="CHEBI:29105"/>
    </ligand>
</feature>
<evidence type="ECO:0000259" key="6">
    <source>
        <dbReference type="PROSITE" id="PS50970"/>
    </source>
</evidence>
<keyword evidence="4 5" id="KW-0862">Zinc</keyword>
<feature type="binding site" evidence="5">
    <location>
        <position position="276"/>
    </location>
    <ligand>
        <name>Zn(2+)</name>
        <dbReference type="ChEBI" id="CHEBI:29105"/>
    </ligand>
</feature>
<feature type="domain" description="Hcy-binding" evidence="6">
    <location>
        <begin position="1"/>
        <end position="291"/>
    </location>
</feature>
<dbReference type="EMBL" id="JAMTCO010000013">
    <property type="protein sequence ID" value="MCP2272578.1"/>
    <property type="molecule type" value="Genomic_DNA"/>
</dbReference>
<evidence type="ECO:0000256" key="1">
    <source>
        <dbReference type="ARBA" id="ARBA00022603"/>
    </source>
</evidence>
<dbReference type="Gene3D" id="3.20.20.330">
    <property type="entry name" value="Homocysteine-binding-like domain"/>
    <property type="match status" value="1"/>
</dbReference>
<name>A0ABT1IIU6_9PSEU</name>
<evidence type="ECO:0000256" key="5">
    <source>
        <dbReference type="PROSITE-ProRule" id="PRU00333"/>
    </source>
</evidence>
<evidence type="ECO:0000313" key="8">
    <source>
        <dbReference type="Proteomes" id="UP001205185"/>
    </source>
</evidence>
<evidence type="ECO:0000313" key="7">
    <source>
        <dbReference type="EMBL" id="MCP2272578.1"/>
    </source>
</evidence>
<dbReference type="RefSeq" id="WP_253889503.1">
    <property type="nucleotide sequence ID" value="NZ_BAAAVB010000008.1"/>
</dbReference>
<accession>A0ABT1IIU6</accession>
<dbReference type="NCBIfam" id="NF007020">
    <property type="entry name" value="PRK09485.1"/>
    <property type="match status" value="1"/>
</dbReference>
<feature type="binding site" evidence="5">
    <location>
        <position position="277"/>
    </location>
    <ligand>
        <name>Zn(2+)</name>
        <dbReference type="ChEBI" id="CHEBI:29105"/>
    </ligand>
</feature>
<dbReference type="Pfam" id="PF02574">
    <property type="entry name" value="S-methyl_trans"/>
    <property type="match status" value="1"/>
</dbReference>
<comment type="caution">
    <text evidence="7">The sequence shown here is derived from an EMBL/GenBank/DDBJ whole genome shotgun (WGS) entry which is preliminary data.</text>
</comment>
<organism evidence="7 8">
    <name type="scientific">Actinokineospora diospyrosa</name>
    <dbReference type="NCBI Taxonomy" id="103728"/>
    <lineage>
        <taxon>Bacteria</taxon>
        <taxon>Bacillati</taxon>
        <taxon>Actinomycetota</taxon>
        <taxon>Actinomycetes</taxon>
        <taxon>Pseudonocardiales</taxon>
        <taxon>Pseudonocardiaceae</taxon>
        <taxon>Actinokineospora</taxon>
    </lineage>
</organism>
<dbReference type="InterPro" id="IPR036589">
    <property type="entry name" value="HCY_dom_sf"/>
</dbReference>
<proteinExistence type="predicted"/>
<comment type="cofactor">
    <cofactor evidence="5">
        <name>Zn(2+)</name>
        <dbReference type="ChEBI" id="CHEBI:29105"/>
    </cofactor>
</comment>
<dbReference type="PROSITE" id="PS50970">
    <property type="entry name" value="HCY"/>
    <property type="match status" value="1"/>
</dbReference>
<keyword evidence="8" id="KW-1185">Reference proteome</keyword>
<dbReference type="InterPro" id="IPR003726">
    <property type="entry name" value="HCY_dom"/>
</dbReference>
<dbReference type="SUPFAM" id="SSF82282">
    <property type="entry name" value="Homocysteine S-methyltransferase"/>
    <property type="match status" value="1"/>
</dbReference>
<sequence length="293" mass="30523">MDFLTESPLVLDGGLATELRSWGHDLSDSLWSARLLIDEPAALVAAHRAFYEAGASVVTTATYQASFEGFAAHGIDHSTTERLLRLGVEVAAAARAELAADGRQRWVAASVGPYGALLADGSEYRGRYGLSVSELADWHRPRLEVLAGSGADLLACETVPDAVEAAALTVALADVDVPAWITYSIEGARTRGGEPLDEAFAVAAECPSVVAVGVNCSAPADVGPAIAVARAVTNKPIVVYPNSGESWTGDWSGPSRFSVELAAEWVTEGAWAVGGCCRVTRSDIADLARVVGA</sequence>
<dbReference type="Proteomes" id="UP001205185">
    <property type="component" value="Unassembled WGS sequence"/>
</dbReference>
<dbReference type="InterPro" id="IPR051486">
    <property type="entry name" value="Hcy_S-methyltransferase"/>
</dbReference>
<dbReference type="PANTHER" id="PTHR46015">
    <property type="entry name" value="ZGC:172121"/>
    <property type="match status" value="1"/>
</dbReference>
<reference evidence="7 8" key="1">
    <citation type="submission" date="2022-06" db="EMBL/GenBank/DDBJ databases">
        <title>Genomic Encyclopedia of Archaeal and Bacterial Type Strains, Phase II (KMG-II): from individual species to whole genera.</title>
        <authorList>
            <person name="Goeker M."/>
        </authorList>
    </citation>
    <scope>NUCLEOTIDE SEQUENCE [LARGE SCALE GENOMIC DNA]</scope>
    <source>
        <strain evidence="7 8">DSM 44255</strain>
    </source>
</reference>
<dbReference type="PANTHER" id="PTHR46015:SF1">
    <property type="entry name" value="HOMOCYSTEINE S-METHYLTRANSFERASE-LIKE ISOFORM 1"/>
    <property type="match status" value="1"/>
</dbReference>
<evidence type="ECO:0000256" key="4">
    <source>
        <dbReference type="ARBA" id="ARBA00022833"/>
    </source>
</evidence>
<keyword evidence="1 5" id="KW-0489">Methyltransferase</keyword>
<evidence type="ECO:0000256" key="2">
    <source>
        <dbReference type="ARBA" id="ARBA00022679"/>
    </source>
</evidence>
<protein>
    <submittedName>
        <fullName evidence="7">Homocysteine S-methyltransferase</fullName>
    </submittedName>
</protein>